<dbReference type="GO" id="GO:0043093">
    <property type="term" value="P:FtsZ-dependent cytokinesis"/>
    <property type="evidence" value="ECO:0007669"/>
    <property type="project" value="UniProtKB-UniRule"/>
</dbReference>
<dbReference type="Gene3D" id="3.30.1330.20">
    <property type="entry name" value="Tubulin/FtsZ, C-terminal domain"/>
    <property type="match status" value="1"/>
</dbReference>
<dbReference type="GO" id="GO:0005525">
    <property type="term" value="F:GTP binding"/>
    <property type="evidence" value="ECO:0007669"/>
    <property type="project" value="UniProtKB-UniRule"/>
</dbReference>
<keyword evidence="5 8" id="KW-0342">GTP-binding</keyword>
<evidence type="ECO:0000256" key="1">
    <source>
        <dbReference type="ARBA" id="ARBA00009690"/>
    </source>
</evidence>
<evidence type="ECO:0000256" key="7">
    <source>
        <dbReference type="ARBA" id="ARBA00023306"/>
    </source>
</evidence>
<feature type="compositionally biased region" description="Basic and acidic residues" evidence="11">
    <location>
        <begin position="329"/>
        <end position="349"/>
    </location>
</feature>
<evidence type="ECO:0000256" key="4">
    <source>
        <dbReference type="ARBA" id="ARBA00022741"/>
    </source>
</evidence>
<dbReference type="PRINTS" id="PR00423">
    <property type="entry name" value="CELLDVISFTSZ"/>
</dbReference>
<dbReference type="PROSITE" id="PS01135">
    <property type="entry name" value="FTSZ_2"/>
    <property type="match status" value="1"/>
</dbReference>
<evidence type="ECO:0000256" key="11">
    <source>
        <dbReference type="SAM" id="MobiDB-lite"/>
    </source>
</evidence>
<dbReference type="InterPro" id="IPR003008">
    <property type="entry name" value="Tubulin_FtsZ_GTPase"/>
</dbReference>
<dbReference type="Gene3D" id="3.40.50.1440">
    <property type="entry name" value="Tubulin/FtsZ, GTPase domain"/>
    <property type="match status" value="1"/>
</dbReference>
<evidence type="ECO:0000259" key="12">
    <source>
        <dbReference type="SMART" id="SM00864"/>
    </source>
</evidence>
<comment type="similarity">
    <text evidence="1 8 10">Belongs to the FtsZ family.</text>
</comment>
<dbReference type="PANTHER" id="PTHR30314">
    <property type="entry name" value="CELL DIVISION PROTEIN FTSZ-RELATED"/>
    <property type="match status" value="1"/>
</dbReference>
<evidence type="ECO:0000256" key="5">
    <source>
        <dbReference type="ARBA" id="ARBA00023134"/>
    </source>
</evidence>
<evidence type="ECO:0000256" key="9">
    <source>
        <dbReference type="NCBIfam" id="TIGR00065"/>
    </source>
</evidence>
<dbReference type="InterPro" id="IPR024757">
    <property type="entry name" value="FtsZ_C"/>
</dbReference>
<feature type="binding site" evidence="8">
    <location>
        <position position="140"/>
    </location>
    <ligand>
        <name>GTP</name>
        <dbReference type="ChEBI" id="CHEBI:37565"/>
    </ligand>
</feature>
<dbReference type="InterPro" id="IPR000158">
    <property type="entry name" value="Cell_div_FtsZ"/>
</dbReference>
<feature type="domain" description="Tubulin/FtsZ GTPase" evidence="12">
    <location>
        <begin position="14"/>
        <end position="206"/>
    </location>
</feature>
<dbReference type="PANTHER" id="PTHR30314:SF3">
    <property type="entry name" value="MITOCHONDRIAL DIVISION PROTEIN FSZA"/>
    <property type="match status" value="1"/>
</dbReference>
<evidence type="ECO:0000313" key="15">
    <source>
        <dbReference type="Proteomes" id="UP000730862"/>
    </source>
</evidence>
<feature type="region of interest" description="Disordered" evidence="11">
    <location>
        <begin position="321"/>
        <end position="360"/>
    </location>
</feature>
<dbReference type="SUPFAM" id="SSF55307">
    <property type="entry name" value="Tubulin C-terminal domain-like"/>
    <property type="match status" value="1"/>
</dbReference>
<dbReference type="InterPro" id="IPR018316">
    <property type="entry name" value="Tubulin/FtsZ_2-layer-sand-dom"/>
</dbReference>
<gene>
    <name evidence="8 14" type="primary">ftsZ</name>
    <name evidence="14" type="ORF">KIA07_01310</name>
</gene>
<feature type="binding site" evidence="8">
    <location>
        <position position="144"/>
    </location>
    <ligand>
        <name>GTP</name>
        <dbReference type="ChEBI" id="CHEBI:37565"/>
    </ligand>
</feature>
<comment type="caution">
    <text evidence="14">The sequence shown here is derived from an EMBL/GenBank/DDBJ whole genome shotgun (WGS) entry which is preliminary data.</text>
</comment>
<feature type="binding site" evidence="8">
    <location>
        <begin position="22"/>
        <end position="26"/>
    </location>
    <ligand>
        <name>GTP</name>
        <dbReference type="ChEBI" id="CHEBI:37565"/>
    </ligand>
</feature>
<evidence type="ECO:0000256" key="6">
    <source>
        <dbReference type="ARBA" id="ARBA00023210"/>
    </source>
</evidence>
<dbReference type="PROSITE" id="PS01134">
    <property type="entry name" value="FTSZ_1"/>
    <property type="match status" value="1"/>
</dbReference>
<reference evidence="14" key="1">
    <citation type="submission" date="2021-02" db="EMBL/GenBank/DDBJ databases">
        <title>Infant gut strain persistence is associated with maternal origin, phylogeny, and functional potential including surface adhesion and iron acquisition.</title>
        <authorList>
            <person name="Lou Y.C."/>
        </authorList>
    </citation>
    <scope>NUCLEOTIDE SEQUENCE</scope>
    <source>
        <strain evidence="14">L3_058_000G1_dasL3_058_000G1_concoct_72</strain>
    </source>
</reference>
<feature type="binding site" evidence="8">
    <location>
        <position position="188"/>
    </location>
    <ligand>
        <name>GTP</name>
        <dbReference type="ChEBI" id="CHEBI:37565"/>
    </ligand>
</feature>
<evidence type="ECO:0000256" key="10">
    <source>
        <dbReference type="RuleBase" id="RU000631"/>
    </source>
</evidence>
<dbReference type="RefSeq" id="WP_278735115.1">
    <property type="nucleotide sequence ID" value="NZ_JAHAIJ010000022.1"/>
</dbReference>
<accession>A0A943QHV5</accession>
<keyword evidence="2 8" id="KW-0963">Cytoplasm</keyword>
<keyword evidence="4 8" id="KW-0547">Nucleotide-binding</keyword>
<dbReference type="NCBIfam" id="TIGR00065">
    <property type="entry name" value="ftsZ"/>
    <property type="match status" value="1"/>
</dbReference>
<evidence type="ECO:0000313" key="14">
    <source>
        <dbReference type="EMBL" id="MBS5964291.1"/>
    </source>
</evidence>
<keyword evidence="6 8" id="KW-0717">Septation</keyword>
<dbReference type="GO" id="GO:0005737">
    <property type="term" value="C:cytoplasm"/>
    <property type="evidence" value="ECO:0007669"/>
    <property type="project" value="UniProtKB-SubCell"/>
</dbReference>
<evidence type="ECO:0000256" key="3">
    <source>
        <dbReference type="ARBA" id="ARBA00022618"/>
    </source>
</evidence>
<dbReference type="SMART" id="SM00865">
    <property type="entry name" value="Tubulin_C"/>
    <property type="match status" value="1"/>
</dbReference>
<dbReference type="GO" id="GO:0003924">
    <property type="term" value="F:GTPase activity"/>
    <property type="evidence" value="ECO:0007669"/>
    <property type="project" value="UniProtKB-UniRule"/>
</dbReference>
<sequence length="360" mass="38331">MTFDMELEDNDLAKIKVIGVGGGGNNAVKRMKEEGLQGVEFVAVNTDKQILNNLDINTKLQIGSKITKGLGAGANPAVGMKAAEESRNEIEEALDKTDMVFVTAGMGGGTGTGAAPIVAQIAKEKGILTVGVVTKPFTFEGRKRQMQAEQGIEALKGKVDTLVIIPNDKLLQISDKRTTMSEAFMMADEVLMDGIQGISDLIAVPNLINLDFADVRSIMLNQGIAHMGIGKANGDNRAMEAAKLAVKSPLLETSIGGAKAVLINVTGKELGLFEVNEAAELIREEVDPDANIIFGAGIDESLGDDIKITVIATGFDSDNPMANKLKSNKKSDSVSQKAEETSEKDHDDIEIPSFLKRRGF</sequence>
<dbReference type="FunFam" id="3.40.50.1440:FF:000023">
    <property type="entry name" value="Cell division protein FtsZ"/>
    <property type="match status" value="1"/>
</dbReference>
<dbReference type="InterPro" id="IPR020805">
    <property type="entry name" value="Cell_div_FtsZ_CS"/>
</dbReference>
<feature type="binding site" evidence="8">
    <location>
        <begin position="109"/>
        <end position="111"/>
    </location>
    <ligand>
        <name>GTP</name>
        <dbReference type="ChEBI" id="CHEBI:37565"/>
    </ligand>
</feature>
<protein>
    <recommendedName>
        <fullName evidence="8 9">Cell division protein FtsZ</fullName>
    </recommendedName>
</protein>
<dbReference type="Pfam" id="PF00091">
    <property type="entry name" value="Tubulin"/>
    <property type="match status" value="1"/>
</dbReference>
<organism evidence="14 15">
    <name type="scientific">Finegoldia magna</name>
    <name type="common">Peptostreptococcus magnus</name>
    <dbReference type="NCBI Taxonomy" id="1260"/>
    <lineage>
        <taxon>Bacteria</taxon>
        <taxon>Bacillati</taxon>
        <taxon>Bacillota</taxon>
        <taxon>Tissierellia</taxon>
        <taxon>Tissierellales</taxon>
        <taxon>Peptoniphilaceae</taxon>
        <taxon>Finegoldia</taxon>
    </lineage>
</organism>
<dbReference type="Pfam" id="PF12327">
    <property type="entry name" value="FtsZ_C"/>
    <property type="match status" value="1"/>
</dbReference>
<dbReference type="GO" id="GO:0051258">
    <property type="term" value="P:protein polymerization"/>
    <property type="evidence" value="ECO:0007669"/>
    <property type="project" value="UniProtKB-UniRule"/>
</dbReference>
<dbReference type="SMART" id="SM00864">
    <property type="entry name" value="Tubulin"/>
    <property type="match status" value="1"/>
</dbReference>
<dbReference type="SUPFAM" id="SSF52490">
    <property type="entry name" value="Tubulin nucleotide-binding domain-like"/>
    <property type="match status" value="1"/>
</dbReference>
<dbReference type="InterPro" id="IPR045061">
    <property type="entry name" value="FtsZ/CetZ"/>
</dbReference>
<dbReference type="CDD" id="cd02201">
    <property type="entry name" value="FtsZ_type1"/>
    <property type="match status" value="1"/>
</dbReference>
<dbReference type="InterPro" id="IPR008280">
    <property type="entry name" value="Tub_FtsZ_C"/>
</dbReference>
<dbReference type="InterPro" id="IPR036525">
    <property type="entry name" value="Tubulin/FtsZ_GTPase_sf"/>
</dbReference>
<comment type="function">
    <text evidence="8 10">Essential cell division protein that forms a contractile ring structure (Z ring) at the future cell division site. The regulation of the ring assembly controls the timing and the location of cell division. One of the functions of the FtsZ ring is to recruit other cell division proteins to the septum to produce a new cell wall between the dividing cells. Binds GTP and shows GTPase activity.</text>
</comment>
<dbReference type="Proteomes" id="UP000730862">
    <property type="component" value="Unassembled WGS sequence"/>
</dbReference>
<dbReference type="HAMAP" id="MF_00909">
    <property type="entry name" value="FtsZ"/>
    <property type="match status" value="1"/>
</dbReference>
<evidence type="ECO:0000259" key="13">
    <source>
        <dbReference type="SMART" id="SM00865"/>
    </source>
</evidence>
<dbReference type="AlphaFoldDB" id="A0A943QHV5"/>
<dbReference type="InterPro" id="IPR037103">
    <property type="entry name" value="Tubulin/FtsZ-like_C"/>
</dbReference>
<proteinExistence type="inferred from homology"/>
<dbReference type="GO" id="GO:0000917">
    <property type="term" value="P:division septum assembly"/>
    <property type="evidence" value="ECO:0007669"/>
    <property type="project" value="UniProtKB-KW"/>
</dbReference>
<evidence type="ECO:0000256" key="2">
    <source>
        <dbReference type="ARBA" id="ARBA00022490"/>
    </source>
</evidence>
<keyword evidence="3 8" id="KW-0132">Cell division</keyword>
<comment type="subcellular location">
    <subcellularLocation>
        <location evidence="8">Cytoplasm</location>
    </subcellularLocation>
    <text evidence="8">Assembles at midcell at the inner surface of the cytoplasmic membrane.</text>
</comment>
<name>A0A943QHV5_FINMA</name>
<keyword evidence="7 8" id="KW-0131">Cell cycle</keyword>
<dbReference type="GO" id="GO:0032153">
    <property type="term" value="C:cell division site"/>
    <property type="evidence" value="ECO:0007669"/>
    <property type="project" value="UniProtKB-UniRule"/>
</dbReference>
<dbReference type="EMBL" id="JAHAIK010000003">
    <property type="protein sequence ID" value="MBS5964291.1"/>
    <property type="molecule type" value="Genomic_DNA"/>
</dbReference>
<feature type="domain" description="Tubulin/FtsZ 2-layer sandwich" evidence="13">
    <location>
        <begin position="208"/>
        <end position="324"/>
    </location>
</feature>
<evidence type="ECO:0000256" key="8">
    <source>
        <dbReference type="HAMAP-Rule" id="MF_00909"/>
    </source>
</evidence>
<comment type="subunit">
    <text evidence="8">Homodimer. Polymerizes to form a dynamic ring structure in a strictly GTP-dependent manner. Interacts directly with several other division proteins.</text>
</comment>